<dbReference type="EMBL" id="NBCO01000005">
    <property type="protein sequence ID" value="ORC91772.1"/>
    <property type="molecule type" value="Genomic_DNA"/>
</dbReference>
<dbReference type="GO" id="GO:0006096">
    <property type="term" value="P:glycolytic process"/>
    <property type="evidence" value="ECO:0007669"/>
    <property type="project" value="UniProtKB-UniPathway"/>
</dbReference>
<keyword evidence="9" id="KW-0460">Magnesium</keyword>
<keyword evidence="12" id="KW-1133">Transmembrane helix</keyword>
<name>A0A1X0P4C5_9TRYP</name>
<accession>A0A1X0P4C5</accession>
<comment type="pathway">
    <text evidence="10">Carbohydrate degradation; glycolysis; pyruvate from D-glyceraldehyde 3-phosphate: step 2/5.</text>
</comment>
<keyword evidence="5 10" id="KW-0808">Transferase</keyword>
<evidence type="ECO:0000256" key="10">
    <source>
        <dbReference type="RuleBase" id="RU000532"/>
    </source>
</evidence>
<evidence type="ECO:0000256" key="1">
    <source>
        <dbReference type="ARBA" id="ARBA00000642"/>
    </source>
</evidence>
<gene>
    <name evidence="14" type="ORF">TM35_000053680</name>
</gene>
<reference evidence="14 15" key="1">
    <citation type="submission" date="2017-03" db="EMBL/GenBank/DDBJ databases">
        <title>An alternative strategy for trypanosome survival in the mammalian bloodstream revealed through genome and transcriptome analysis of the ubiquitous bovine parasite Trypanosoma (Megatrypanum) theileri.</title>
        <authorList>
            <person name="Kelly S."/>
            <person name="Ivens A."/>
            <person name="Mott A."/>
            <person name="O'Neill E."/>
            <person name="Emms D."/>
            <person name="Macleod O."/>
            <person name="Voorheis P."/>
            <person name="Matthews J."/>
            <person name="Matthews K."/>
            <person name="Carrington M."/>
        </authorList>
    </citation>
    <scope>NUCLEOTIDE SEQUENCE [LARGE SCALE GENOMIC DNA]</scope>
    <source>
        <strain evidence="14">Edinburgh</strain>
    </source>
</reference>
<keyword evidence="6" id="KW-0547">Nucleotide-binding</keyword>
<keyword evidence="15" id="KW-1185">Reference proteome</keyword>
<dbReference type="InterPro" id="IPR014710">
    <property type="entry name" value="RmlC-like_jellyroll"/>
</dbReference>
<dbReference type="GO" id="GO:0005829">
    <property type="term" value="C:cytosol"/>
    <property type="evidence" value="ECO:0007669"/>
    <property type="project" value="TreeGrafter"/>
</dbReference>
<keyword evidence="12" id="KW-0472">Membrane</keyword>
<evidence type="ECO:0000313" key="14">
    <source>
        <dbReference type="EMBL" id="ORC91772.1"/>
    </source>
</evidence>
<dbReference type="InterPro" id="IPR001576">
    <property type="entry name" value="Phosphoglycerate_kinase"/>
</dbReference>
<dbReference type="GO" id="GO:0004618">
    <property type="term" value="F:phosphoglycerate kinase activity"/>
    <property type="evidence" value="ECO:0007669"/>
    <property type="project" value="UniProtKB-EC"/>
</dbReference>
<dbReference type="GO" id="GO:0006094">
    <property type="term" value="P:gluconeogenesis"/>
    <property type="evidence" value="ECO:0007669"/>
    <property type="project" value="TreeGrafter"/>
</dbReference>
<protein>
    <recommendedName>
        <fullName evidence="4 10">Phosphoglycerate kinase</fullName>
        <ecNumber evidence="4 10">2.7.2.3</ecNumber>
    </recommendedName>
</protein>
<comment type="similarity">
    <text evidence="3 10">Belongs to the phosphoglycerate kinase family.</text>
</comment>
<dbReference type="OrthoDB" id="275353at2759"/>
<dbReference type="Gene3D" id="2.60.120.10">
    <property type="entry name" value="Jelly Rolls"/>
    <property type="match status" value="1"/>
</dbReference>
<comment type="caution">
    <text evidence="14">The sequence shown here is derived from an EMBL/GenBank/DDBJ whole genome shotgun (WGS) entry which is preliminary data.</text>
</comment>
<dbReference type="EC" id="2.7.2.3" evidence="4 10"/>
<evidence type="ECO:0000256" key="9">
    <source>
        <dbReference type="ARBA" id="ARBA00022842"/>
    </source>
</evidence>
<dbReference type="Pfam" id="PF00162">
    <property type="entry name" value="PGK"/>
    <property type="match status" value="1"/>
</dbReference>
<dbReference type="GO" id="GO:0005524">
    <property type="term" value="F:ATP binding"/>
    <property type="evidence" value="ECO:0007669"/>
    <property type="project" value="UniProtKB-KW"/>
</dbReference>
<dbReference type="Pfam" id="PF00027">
    <property type="entry name" value="cNMP_binding"/>
    <property type="match status" value="1"/>
</dbReference>
<dbReference type="SMART" id="SM00100">
    <property type="entry name" value="cNMP"/>
    <property type="match status" value="1"/>
</dbReference>
<evidence type="ECO:0000256" key="3">
    <source>
        <dbReference type="ARBA" id="ARBA00008982"/>
    </source>
</evidence>
<dbReference type="InterPro" id="IPR036043">
    <property type="entry name" value="Phosphoglycerate_kinase_sf"/>
</dbReference>
<dbReference type="CDD" id="cd00038">
    <property type="entry name" value="CAP_ED"/>
    <property type="match status" value="1"/>
</dbReference>
<dbReference type="PROSITE" id="PS50042">
    <property type="entry name" value="CNMP_BINDING_3"/>
    <property type="match status" value="1"/>
</dbReference>
<feature type="domain" description="Cyclic nucleotide-binding" evidence="13">
    <location>
        <begin position="522"/>
        <end position="642"/>
    </location>
</feature>
<keyword evidence="8" id="KW-0067">ATP-binding</keyword>
<dbReference type="SUPFAM" id="SSF53748">
    <property type="entry name" value="Phosphoglycerate kinase"/>
    <property type="match status" value="1"/>
</dbReference>
<evidence type="ECO:0000256" key="12">
    <source>
        <dbReference type="SAM" id="Phobius"/>
    </source>
</evidence>
<dbReference type="UniPathway" id="UPA00109">
    <property type="reaction ID" value="UER00185"/>
</dbReference>
<keyword evidence="7 10" id="KW-0418">Kinase</keyword>
<feature type="transmembrane region" description="Helical" evidence="12">
    <location>
        <begin position="817"/>
        <end position="842"/>
    </location>
</feature>
<evidence type="ECO:0000313" key="15">
    <source>
        <dbReference type="Proteomes" id="UP000192257"/>
    </source>
</evidence>
<dbReference type="Proteomes" id="UP000192257">
    <property type="component" value="Unassembled WGS sequence"/>
</dbReference>
<dbReference type="PANTHER" id="PTHR11406:SF23">
    <property type="entry name" value="PHOSPHOGLYCERATE KINASE 1, CHLOROPLASTIC-RELATED"/>
    <property type="match status" value="1"/>
</dbReference>
<dbReference type="GeneID" id="39982803"/>
<evidence type="ECO:0000256" key="5">
    <source>
        <dbReference type="ARBA" id="ARBA00022679"/>
    </source>
</evidence>
<dbReference type="VEuPathDB" id="TriTrypDB:TM35_000053680"/>
<comment type="catalytic activity">
    <reaction evidence="1 10">
        <text>(2R)-3-phosphoglycerate + ATP = (2R)-3-phospho-glyceroyl phosphate + ADP</text>
        <dbReference type="Rhea" id="RHEA:14801"/>
        <dbReference type="ChEBI" id="CHEBI:30616"/>
        <dbReference type="ChEBI" id="CHEBI:57604"/>
        <dbReference type="ChEBI" id="CHEBI:58272"/>
        <dbReference type="ChEBI" id="CHEBI:456216"/>
        <dbReference type="EC" id="2.7.2.3"/>
    </reaction>
</comment>
<dbReference type="PANTHER" id="PTHR11406">
    <property type="entry name" value="PHOSPHOGLYCERATE KINASE"/>
    <property type="match status" value="1"/>
</dbReference>
<evidence type="ECO:0000259" key="13">
    <source>
        <dbReference type="PROSITE" id="PS50042"/>
    </source>
</evidence>
<evidence type="ECO:0000256" key="8">
    <source>
        <dbReference type="ARBA" id="ARBA00022840"/>
    </source>
</evidence>
<organism evidence="14 15">
    <name type="scientific">Trypanosoma theileri</name>
    <dbReference type="NCBI Taxonomy" id="67003"/>
    <lineage>
        <taxon>Eukaryota</taxon>
        <taxon>Discoba</taxon>
        <taxon>Euglenozoa</taxon>
        <taxon>Kinetoplastea</taxon>
        <taxon>Metakinetoplastina</taxon>
        <taxon>Trypanosomatida</taxon>
        <taxon>Trypanosomatidae</taxon>
        <taxon>Trypanosoma</taxon>
    </lineage>
</organism>
<dbReference type="AlphaFoldDB" id="A0A1X0P4C5"/>
<dbReference type="Gene3D" id="3.40.50.1260">
    <property type="entry name" value="Phosphoglycerate kinase, N-terminal domain"/>
    <property type="match status" value="2"/>
</dbReference>
<evidence type="ECO:0000256" key="6">
    <source>
        <dbReference type="ARBA" id="ARBA00022741"/>
    </source>
</evidence>
<evidence type="ECO:0000256" key="2">
    <source>
        <dbReference type="ARBA" id="ARBA00001946"/>
    </source>
</evidence>
<sequence>MSASSLGSKRAVYDIWPLKNKKFFVLADPQNILGETTDNLATIQTISYLLKKKGAVVVASSFGPLSGIPLNLPRKQREDAIEAFHREGGMGYSNYFFNVPSRQKMEILKAVPGYEIPATCSVNCNTGKTQAFCELSIEEKAAALRSVVPKESFAPVSTFPFVEALSNHLPGVNVKFAPDCLRAPIHQLEPGEILVLENLQFYHNETSPDCGERRAMAEVFAADIDVFVNESFVTASKEYASNTALPKILHHGAAGLSMERELAFFSKLLTHPPRPIAVVVAGTHIPEKLLMIRSLMGKVDKILIAGALTMPFVAAKGLSVGKSFNGSEIVKRKFFNSHGGILEEETVSCTQFAEEIIGLCEKYGVELVLPVDHVVTKRLTKANESSAVIVESVAIPSDVYAVDCGANTIALFAKYIRESQCVFWTGTFGWTTLGYNEGTRAFASVLAQERKLSIIGGRSTARFVQQLGLSSAFSHISSGGVSCLEVLQGHLLPGVEALSDVSPLVDSKSTLSVDELLRNLPLFSGCTSHQLNAAARKFVRRSHARGDYLAYQGDRHVSMWVVAQGALVAHAGENTLTIPSRFIGRGQTVGMYDFITQGFAAETVQAASNDTVTYQLTSSSLNDLLNEHPDLAAQFFQNISEPLRIMANEEYHNLCSIPEIVRRAASCSRTPIPYPVPKDWGLMEDIIQDIISTVALQRFTLQYMPYTPIDINCKKEFLWERIISYNGLTHVLCGAVVRDLVYHWFTKLGLIPASLISSIAMSPFRLMAMGTHWSALTYQALLDEALVSAAVSWVPLAAHGSFLFLQRRLERLQRRKCSRVVQILITSMVKVLIGVMVFPIVFRRNREMNRTTLLNVFRGEAFKSYELKQVISLLLRCIVHLLLVMIRRICKYSVKNH</sequence>
<comment type="subunit">
    <text evidence="11">Monomer.</text>
</comment>
<dbReference type="SUPFAM" id="SSF51206">
    <property type="entry name" value="cAMP-binding domain-like"/>
    <property type="match status" value="1"/>
</dbReference>
<proteinExistence type="inferred from homology"/>
<dbReference type="InterPro" id="IPR015824">
    <property type="entry name" value="Phosphoglycerate_kinase_N"/>
</dbReference>
<evidence type="ECO:0000256" key="7">
    <source>
        <dbReference type="ARBA" id="ARBA00022777"/>
    </source>
</evidence>
<evidence type="ECO:0000256" key="11">
    <source>
        <dbReference type="RuleBase" id="RU000696"/>
    </source>
</evidence>
<dbReference type="RefSeq" id="XP_028885838.1">
    <property type="nucleotide sequence ID" value="XM_029023023.1"/>
</dbReference>
<comment type="cofactor">
    <cofactor evidence="2">
        <name>Mg(2+)</name>
        <dbReference type="ChEBI" id="CHEBI:18420"/>
    </cofactor>
</comment>
<dbReference type="InterPro" id="IPR018490">
    <property type="entry name" value="cNMP-bd_dom_sf"/>
</dbReference>
<dbReference type="PRINTS" id="PR00477">
    <property type="entry name" value="PHGLYCKINASE"/>
</dbReference>
<dbReference type="STRING" id="67003.A0A1X0P4C5"/>
<dbReference type="GO" id="GO:0043531">
    <property type="term" value="F:ADP binding"/>
    <property type="evidence" value="ECO:0007669"/>
    <property type="project" value="TreeGrafter"/>
</dbReference>
<dbReference type="InterPro" id="IPR000595">
    <property type="entry name" value="cNMP-bd_dom"/>
</dbReference>
<evidence type="ECO:0000256" key="4">
    <source>
        <dbReference type="ARBA" id="ARBA00013061"/>
    </source>
</evidence>
<keyword evidence="12" id="KW-0812">Transmembrane</keyword>